<dbReference type="GO" id="GO:0005737">
    <property type="term" value="C:cytoplasm"/>
    <property type="evidence" value="ECO:0007669"/>
    <property type="project" value="TreeGrafter"/>
</dbReference>
<name>A0A0P1I5A8_9RHOB</name>
<dbReference type="Gene3D" id="3.30.1200.10">
    <property type="entry name" value="YggU-like"/>
    <property type="match status" value="1"/>
</dbReference>
<dbReference type="InterPro" id="IPR036591">
    <property type="entry name" value="YggU-like_sf"/>
</dbReference>
<keyword evidence="4" id="KW-1185">Reference proteome</keyword>
<comment type="similarity">
    <text evidence="1 2">Belongs to the UPF0235 family.</text>
</comment>
<sequence>MSENLSRLAVEGAEITVRVTPKASRNAVKVEDGQIRVYVTTVPEGGKANAAVQKVLAKQMGLAKSRLVLIRGQTARDKTFLVSS</sequence>
<evidence type="ECO:0000256" key="1">
    <source>
        <dbReference type="ARBA" id="ARBA00010364"/>
    </source>
</evidence>
<dbReference type="InterPro" id="IPR003746">
    <property type="entry name" value="DUF167"/>
</dbReference>
<gene>
    <name evidence="3" type="ORF">PH7735_01332</name>
</gene>
<dbReference type="HAMAP" id="MF_00634">
    <property type="entry name" value="UPF0235"/>
    <property type="match status" value="1"/>
</dbReference>
<dbReference type="SMART" id="SM01152">
    <property type="entry name" value="DUF167"/>
    <property type="match status" value="1"/>
</dbReference>
<dbReference type="STRING" id="1715693.PH7735_01332"/>
<dbReference type="AlphaFoldDB" id="A0A0P1I5A8"/>
<dbReference type="EMBL" id="CYTW01000001">
    <property type="protein sequence ID" value="CUJ91143.1"/>
    <property type="molecule type" value="Genomic_DNA"/>
</dbReference>
<proteinExistence type="inferred from homology"/>
<accession>A0A0P1I5A8</accession>
<dbReference type="Proteomes" id="UP000051870">
    <property type="component" value="Unassembled WGS sequence"/>
</dbReference>
<evidence type="ECO:0000313" key="4">
    <source>
        <dbReference type="Proteomes" id="UP000051870"/>
    </source>
</evidence>
<organism evidence="3 4">
    <name type="scientific">Shimia thalassica</name>
    <dbReference type="NCBI Taxonomy" id="1715693"/>
    <lineage>
        <taxon>Bacteria</taxon>
        <taxon>Pseudomonadati</taxon>
        <taxon>Pseudomonadota</taxon>
        <taxon>Alphaproteobacteria</taxon>
        <taxon>Rhodobacterales</taxon>
        <taxon>Roseobacteraceae</taxon>
    </lineage>
</organism>
<dbReference type="PANTHER" id="PTHR13420:SF7">
    <property type="entry name" value="UPF0235 PROTEIN C15ORF40"/>
    <property type="match status" value="1"/>
</dbReference>
<protein>
    <recommendedName>
        <fullName evidence="2">UPF0235 protein PH7735_01332</fullName>
    </recommendedName>
</protein>
<dbReference type="RefSeq" id="WP_058310472.1">
    <property type="nucleotide sequence ID" value="NZ_CYTW01000001.1"/>
</dbReference>
<reference evidence="4" key="1">
    <citation type="submission" date="2015-09" db="EMBL/GenBank/DDBJ databases">
        <authorList>
            <person name="Rodrigo-Torres Lidia"/>
            <person name="Arahal R.David."/>
        </authorList>
    </citation>
    <scope>NUCLEOTIDE SEQUENCE [LARGE SCALE GENOMIC DNA]</scope>
    <source>
        <strain evidence="4">CECT 7735</strain>
    </source>
</reference>
<dbReference type="GeneID" id="83880388"/>
<dbReference type="SUPFAM" id="SSF69786">
    <property type="entry name" value="YggU-like"/>
    <property type="match status" value="1"/>
</dbReference>
<dbReference type="NCBIfam" id="TIGR00251">
    <property type="entry name" value="DUF167 family protein"/>
    <property type="match status" value="1"/>
</dbReference>
<evidence type="ECO:0000256" key="2">
    <source>
        <dbReference type="HAMAP-Rule" id="MF_00634"/>
    </source>
</evidence>
<evidence type="ECO:0000313" key="3">
    <source>
        <dbReference type="EMBL" id="CUJ91143.1"/>
    </source>
</evidence>
<dbReference type="PANTHER" id="PTHR13420">
    <property type="entry name" value="UPF0235 PROTEIN C15ORF40"/>
    <property type="match status" value="1"/>
</dbReference>
<dbReference type="Pfam" id="PF02594">
    <property type="entry name" value="DUF167"/>
    <property type="match status" value="1"/>
</dbReference>